<evidence type="ECO:0000256" key="6">
    <source>
        <dbReference type="ARBA" id="ARBA00023014"/>
    </source>
</evidence>
<keyword evidence="3 7" id="KW-0479">Metal-binding</keyword>
<dbReference type="EMBL" id="WWCV01000030">
    <property type="protein sequence ID" value="MYN18500.1"/>
    <property type="molecule type" value="Genomic_DNA"/>
</dbReference>
<evidence type="ECO:0000256" key="7">
    <source>
        <dbReference type="RuleBase" id="RU000620"/>
    </source>
</evidence>
<reference evidence="10 11" key="1">
    <citation type="submission" date="2019-12" db="EMBL/GenBank/DDBJ databases">
        <title>Novel species isolated from a subtropical stream in China.</title>
        <authorList>
            <person name="Lu H."/>
        </authorList>
    </citation>
    <scope>NUCLEOTIDE SEQUENCE [LARGE SCALE GENOMIC DNA]</scope>
    <source>
        <strain evidence="10 11">FT107W</strain>
    </source>
</reference>
<dbReference type="GO" id="GO:0051539">
    <property type="term" value="F:4 iron, 4 sulfur cluster binding"/>
    <property type="evidence" value="ECO:0007669"/>
    <property type="project" value="UniProtKB-KW"/>
</dbReference>
<dbReference type="GO" id="GO:0046872">
    <property type="term" value="F:metal ion binding"/>
    <property type="evidence" value="ECO:0007669"/>
    <property type="project" value="UniProtKB-KW"/>
</dbReference>
<protein>
    <recommendedName>
        <fullName evidence="7">High-potential iron-sulfur protein</fullName>
        <shortName evidence="7">HiPIP</shortName>
    </recommendedName>
</protein>
<dbReference type="InterPro" id="IPR000170">
    <property type="entry name" value="High_potential_FeS_prot"/>
</dbReference>
<evidence type="ECO:0000256" key="1">
    <source>
        <dbReference type="ARBA" id="ARBA00022448"/>
    </source>
</evidence>
<comment type="caution">
    <text evidence="10">The sequence shown here is derived from an EMBL/GenBank/DDBJ whole genome shotgun (WGS) entry which is preliminary data.</text>
</comment>
<evidence type="ECO:0000313" key="11">
    <source>
        <dbReference type="Proteomes" id="UP000484875"/>
    </source>
</evidence>
<evidence type="ECO:0000256" key="5">
    <source>
        <dbReference type="ARBA" id="ARBA00023004"/>
    </source>
</evidence>
<evidence type="ECO:0000256" key="4">
    <source>
        <dbReference type="ARBA" id="ARBA00022982"/>
    </source>
</evidence>
<keyword evidence="1 7" id="KW-0813">Transport</keyword>
<evidence type="ECO:0000259" key="9">
    <source>
        <dbReference type="PROSITE" id="PS51373"/>
    </source>
</evidence>
<dbReference type="RefSeq" id="WP_161091040.1">
    <property type="nucleotide sequence ID" value="NZ_WWCV01000030.1"/>
</dbReference>
<keyword evidence="4 7" id="KW-0249">Electron transport</keyword>
<keyword evidence="8" id="KW-0732">Signal</keyword>
<keyword evidence="11" id="KW-1185">Reference proteome</keyword>
<evidence type="ECO:0000256" key="3">
    <source>
        <dbReference type="ARBA" id="ARBA00022723"/>
    </source>
</evidence>
<evidence type="ECO:0000313" key="10">
    <source>
        <dbReference type="EMBL" id="MYN18500.1"/>
    </source>
</evidence>
<gene>
    <name evidence="10" type="ORF">GTP81_17250</name>
</gene>
<comment type="function">
    <text evidence="7">Specific class of high-redox-potential 4Fe-4S ferredoxins. Functions in anaerobic electron transport in most purple and in some other photosynthetic bacteria and in at least one genus (Paracoccus) of halophilic, denitrifying bacteria.</text>
</comment>
<proteinExistence type="inferred from homology"/>
<name>A0A845HI93_9BURK</name>
<dbReference type="InterPro" id="IPR036369">
    <property type="entry name" value="HIPIP_sf"/>
</dbReference>
<dbReference type="Gene3D" id="4.10.490.10">
    <property type="entry name" value="High potential iron-sulphur protein"/>
    <property type="match status" value="1"/>
</dbReference>
<sequence>MNAHDTARRRLLGVSAATLTLSVLGGAPLARAGTATKDAFHYQDQPKDGQRCADCVQFIAPEAGRHSGNCRIVVGEINANGWCMAFTAKTPD</sequence>
<dbReference type="Proteomes" id="UP000484875">
    <property type="component" value="Unassembled WGS sequence"/>
</dbReference>
<dbReference type="AlphaFoldDB" id="A0A845HI93"/>
<dbReference type="SUPFAM" id="SSF57652">
    <property type="entry name" value="HIPIP (high potential iron protein)"/>
    <property type="match status" value="1"/>
</dbReference>
<keyword evidence="5 7" id="KW-0408">Iron</keyword>
<organism evidence="10 11">
    <name type="scientific">Duganella vulcania</name>
    <dbReference type="NCBI Taxonomy" id="2692166"/>
    <lineage>
        <taxon>Bacteria</taxon>
        <taxon>Pseudomonadati</taxon>
        <taxon>Pseudomonadota</taxon>
        <taxon>Betaproteobacteria</taxon>
        <taxon>Burkholderiales</taxon>
        <taxon>Oxalobacteraceae</taxon>
        <taxon>Telluria group</taxon>
        <taxon>Duganella</taxon>
    </lineage>
</organism>
<dbReference type="PROSITE" id="PS51318">
    <property type="entry name" value="TAT"/>
    <property type="match status" value="1"/>
</dbReference>
<evidence type="ECO:0000256" key="2">
    <source>
        <dbReference type="ARBA" id="ARBA00022485"/>
    </source>
</evidence>
<feature type="signal peptide" evidence="8">
    <location>
        <begin position="1"/>
        <end position="32"/>
    </location>
</feature>
<feature type="domain" description="High potential iron-sulfur proteins family profile" evidence="9">
    <location>
        <begin position="24"/>
        <end position="91"/>
    </location>
</feature>
<dbReference type="GO" id="GO:0009055">
    <property type="term" value="F:electron transfer activity"/>
    <property type="evidence" value="ECO:0007669"/>
    <property type="project" value="InterPro"/>
</dbReference>
<accession>A0A845HI93</accession>
<dbReference type="Pfam" id="PF01355">
    <property type="entry name" value="HIPIP"/>
    <property type="match status" value="1"/>
</dbReference>
<comment type="similarity">
    <text evidence="7">Belongs to the high-potential iron-sulfur protein (HiPIP) family.</text>
</comment>
<evidence type="ECO:0000256" key="8">
    <source>
        <dbReference type="SAM" id="SignalP"/>
    </source>
</evidence>
<keyword evidence="2 7" id="KW-0004">4Fe-4S</keyword>
<keyword evidence="6 7" id="KW-0411">Iron-sulfur</keyword>
<dbReference type="InterPro" id="IPR006311">
    <property type="entry name" value="TAT_signal"/>
</dbReference>
<feature type="chain" id="PRO_5032358523" description="High-potential iron-sulfur protein" evidence="8">
    <location>
        <begin position="33"/>
        <end position="92"/>
    </location>
</feature>
<dbReference type="GO" id="GO:0019646">
    <property type="term" value="P:aerobic electron transport chain"/>
    <property type="evidence" value="ECO:0007669"/>
    <property type="project" value="InterPro"/>
</dbReference>
<comment type="subunit">
    <text evidence="7">Homodimer.</text>
</comment>
<dbReference type="PROSITE" id="PS51373">
    <property type="entry name" value="HIPIP"/>
    <property type="match status" value="1"/>
</dbReference>